<dbReference type="CDD" id="cd00156">
    <property type="entry name" value="REC"/>
    <property type="match status" value="1"/>
</dbReference>
<evidence type="ECO:0000256" key="11">
    <source>
        <dbReference type="PROSITE-ProRule" id="PRU01091"/>
    </source>
</evidence>
<name>A0AB36R0J2_9HYPH</name>
<evidence type="ECO:0000256" key="9">
    <source>
        <dbReference type="ARBA" id="ARBA00067337"/>
    </source>
</evidence>
<dbReference type="Gene3D" id="3.40.50.2300">
    <property type="match status" value="1"/>
</dbReference>
<dbReference type="GO" id="GO:0000156">
    <property type="term" value="F:phosphorelay response regulator activity"/>
    <property type="evidence" value="ECO:0007669"/>
    <property type="project" value="TreeGrafter"/>
</dbReference>
<dbReference type="EMBL" id="NPKI01000049">
    <property type="protein sequence ID" value="PAP97980.1"/>
    <property type="molecule type" value="Genomic_DNA"/>
</dbReference>
<dbReference type="Proteomes" id="UP000216215">
    <property type="component" value="Unassembled WGS sequence"/>
</dbReference>
<keyword evidence="4" id="KW-0902">Two-component regulatory system</keyword>
<evidence type="ECO:0000256" key="2">
    <source>
        <dbReference type="ARBA" id="ARBA00022490"/>
    </source>
</evidence>
<dbReference type="PANTHER" id="PTHR48111:SF4">
    <property type="entry name" value="DNA-BINDING DUAL TRANSCRIPTIONAL REGULATOR OMPR"/>
    <property type="match status" value="1"/>
</dbReference>
<keyword evidence="6 11" id="KW-0238">DNA-binding</keyword>
<keyword evidence="8" id="KW-0804">Transcription</keyword>
<dbReference type="Gene3D" id="6.10.250.690">
    <property type="match status" value="1"/>
</dbReference>
<dbReference type="GO" id="GO:0005829">
    <property type="term" value="C:cytosol"/>
    <property type="evidence" value="ECO:0007669"/>
    <property type="project" value="TreeGrafter"/>
</dbReference>
<keyword evidence="7" id="KW-0010">Activator</keyword>
<keyword evidence="5" id="KW-0805">Transcription regulation</keyword>
<dbReference type="FunFam" id="1.10.10.10:FF:000099">
    <property type="entry name" value="Two-component system response regulator TorR"/>
    <property type="match status" value="1"/>
</dbReference>
<gene>
    <name evidence="14" type="ORF">CIT25_33200</name>
</gene>
<comment type="caution">
    <text evidence="14">The sequence shown here is derived from an EMBL/GenBank/DDBJ whole genome shotgun (WGS) entry which is preliminary data.</text>
</comment>
<evidence type="ECO:0000313" key="15">
    <source>
        <dbReference type="Proteomes" id="UP000216215"/>
    </source>
</evidence>
<dbReference type="InterPro" id="IPR001867">
    <property type="entry name" value="OmpR/PhoB-type_DNA-bd"/>
</dbReference>
<evidence type="ECO:0000313" key="14">
    <source>
        <dbReference type="EMBL" id="PAP97980.1"/>
    </source>
</evidence>
<evidence type="ECO:0000256" key="10">
    <source>
        <dbReference type="PROSITE-ProRule" id="PRU00169"/>
    </source>
</evidence>
<reference evidence="15" key="1">
    <citation type="submission" date="2017-08" db="EMBL/GenBank/DDBJ databases">
        <title>Mesorhizobium wenxinae sp. nov., a novel rhizobial species isolated from root nodules of chickpea (Cicer arietinum L.).</title>
        <authorList>
            <person name="Zhang J."/>
        </authorList>
    </citation>
    <scope>NUCLEOTIDE SEQUENCE [LARGE SCALE GENOMIC DNA]</scope>
    <source>
        <strain evidence="15">USDA 3392</strain>
    </source>
</reference>
<protein>
    <recommendedName>
        <fullName evidence="9">Regulatory protein VirG</fullName>
    </recommendedName>
</protein>
<feature type="DNA-binding region" description="OmpR/PhoB-type" evidence="11">
    <location>
        <begin position="165"/>
        <end position="264"/>
    </location>
</feature>
<evidence type="ECO:0000256" key="7">
    <source>
        <dbReference type="ARBA" id="ARBA00023159"/>
    </source>
</evidence>
<dbReference type="SUPFAM" id="SSF46894">
    <property type="entry name" value="C-terminal effector domain of the bipartite response regulators"/>
    <property type="match status" value="1"/>
</dbReference>
<dbReference type="SMART" id="SM00862">
    <property type="entry name" value="Trans_reg_C"/>
    <property type="match status" value="1"/>
</dbReference>
<dbReference type="InterPro" id="IPR039420">
    <property type="entry name" value="WalR-like"/>
</dbReference>
<dbReference type="Pfam" id="PF00486">
    <property type="entry name" value="Trans_reg_C"/>
    <property type="match status" value="1"/>
</dbReference>
<dbReference type="InterPro" id="IPR001789">
    <property type="entry name" value="Sig_transdc_resp-reg_receiver"/>
</dbReference>
<accession>A0AB36R0J2</accession>
<proteinExistence type="predicted"/>
<keyword evidence="2" id="KW-0963">Cytoplasm</keyword>
<dbReference type="SUPFAM" id="SSF52172">
    <property type="entry name" value="CheY-like"/>
    <property type="match status" value="1"/>
</dbReference>
<evidence type="ECO:0000256" key="1">
    <source>
        <dbReference type="ARBA" id="ARBA00004496"/>
    </source>
</evidence>
<evidence type="ECO:0000259" key="12">
    <source>
        <dbReference type="PROSITE" id="PS50110"/>
    </source>
</evidence>
<evidence type="ECO:0000259" key="13">
    <source>
        <dbReference type="PROSITE" id="PS51755"/>
    </source>
</evidence>
<keyword evidence="15" id="KW-1185">Reference proteome</keyword>
<dbReference type="GO" id="GO:0006355">
    <property type="term" value="P:regulation of DNA-templated transcription"/>
    <property type="evidence" value="ECO:0007669"/>
    <property type="project" value="InterPro"/>
</dbReference>
<dbReference type="InterPro" id="IPR016032">
    <property type="entry name" value="Sig_transdc_resp-reg_C-effctor"/>
</dbReference>
<evidence type="ECO:0000256" key="3">
    <source>
        <dbReference type="ARBA" id="ARBA00022553"/>
    </source>
</evidence>
<feature type="domain" description="OmpR/PhoB-type" evidence="13">
    <location>
        <begin position="165"/>
        <end position="264"/>
    </location>
</feature>
<evidence type="ECO:0000256" key="4">
    <source>
        <dbReference type="ARBA" id="ARBA00023012"/>
    </source>
</evidence>
<evidence type="ECO:0000256" key="5">
    <source>
        <dbReference type="ARBA" id="ARBA00023015"/>
    </source>
</evidence>
<dbReference type="SMART" id="SM00448">
    <property type="entry name" value="REC"/>
    <property type="match status" value="1"/>
</dbReference>
<dbReference type="GO" id="GO:0032993">
    <property type="term" value="C:protein-DNA complex"/>
    <property type="evidence" value="ECO:0007669"/>
    <property type="project" value="TreeGrafter"/>
</dbReference>
<dbReference type="Pfam" id="PF00072">
    <property type="entry name" value="Response_reg"/>
    <property type="match status" value="1"/>
</dbReference>
<dbReference type="Gene3D" id="1.10.10.10">
    <property type="entry name" value="Winged helix-like DNA-binding domain superfamily/Winged helix DNA-binding domain"/>
    <property type="match status" value="1"/>
</dbReference>
<keyword evidence="3" id="KW-0597">Phosphoprotein</keyword>
<sequence>MPPAKQELHLEVAAKPTPTRGGRVEKRMNEACKRVNVLIVDDDLAFTKKVEQHLQRCDMSTTVAHTPAKALEICEKREPDVIIANLDFDHNSGAEILRNLRDGGSIPVVVTGNHRSENDLLAWLEAGADEYLSKPLSMRELSMRINALVRRRLANSVQNQLKTESGRWLFGGWELHLRTRQLRHPSGRPVPLTKGEYTLLVAFLEAANQPLSREFLQRATRIHEDIFDRSVDVQVMRLRRKIEVDPRAPQIIKTARGIGYVFSIDANREYTKSRF</sequence>
<dbReference type="GO" id="GO:0000976">
    <property type="term" value="F:transcription cis-regulatory region binding"/>
    <property type="evidence" value="ECO:0007669"/>
    <property type="project" value="TreeGrafter"/>
</dbReference>
<dbReference type="PANTHER" id="PTHR48111">
    <property type="entry name" value="REGULATOR OF RPOS"/>
    <property type="match status" value="1"/>
</dbReference>
<dbReference type="InterPro" id="IPR011006">
    <property type="entry name" value="CheY-like_superfamily"/>
</dbReference>
<evidence type="ECO:0000256" key="8">
    <source>
        <dbReference type="ARBA" id="ARBA00023163"/>
    </source>
</evidence>
<comment type="subcellular location">
    <subcellularLocation>
        <location evidence="1">Cytoplasm</location>
    </subcellularLocation>
</comment>
<dbReference type="PROSITE" id="PS50110">
    <property type="entry name" value="RESPONSE_REGULATORY"/>
    <property type="match status" value="1"/>
</dbReference>
<evidence type="ECO:0000256" key="6">
    <source>
        <dbReference type="ARBA" id="ARBA00023125"/>
    </source>
</evidence>
<dbReference type="AlphaFoldDB" id="A0AB36R0J2"/>
<feature type="domain" description="Response regulatory" evidence="12">
    <location>
        <begin position="36"/>
        <end position="149"/>
    </location>
</feature>
<organism evidence="14 15">
    <name type="scientific">Mesorhizobium mediterraneum</name>
    <dbReference type="NCBI Taxonomy" id="43617"/>
    <lineage>
        <taxon>Bacteria</taxon>
        <taxon>Pseudomonadati</taxon>
        <taxon>Pseudomonadota</taxon>
        <taxon>Alphaproteobacteria</taxon>
        <taxon>Hyphomicrobiales</taxon>
        <taxon>Phyllobacteriaceae</taxon>
        <taxon>Mesorhizobium</taxon>
    </lineage>
</organism>
<dbReference type="PROSITE" id="PS51755">
    <property type="entry name" value="OMPR_PHOB"/>
    <property type="match status" value="1"/>
</dbReference>
<comment type="caution">
    <text evidence="10">Lacks conserved residue(s) required for the propagation of feature annotation.</text>
</comment>
<dbReference type="InterPro" id="IPR036388">
    <property type="entry name" value="WH-like_DNA-bd_sf"/>
</dbReference>
<dbReference type="CDD" id="cd00383">
    <property type="entry name" value="trans_reg_C"/>
    <property type="match status" value="1"/>
</dbReference>